<protein>
    <submittedName>
        <fullName evidence="1">Uncharacterized protein</fullName>
    </submittedName>
</protein>
<name>A0A6N2ADD9_SOLCI</name>
<accession>A0A6N2ADD9</accession>
<feature type="non-terminal residue" evidence="1">
    <location>
        <position position="1"/>
    </location>
</feature>
<organism evidence="1">
    <name type="scientific">Solanum chilense</name>
    <name type="common">Tomato</name>
    <name type="synonym">Lycopersicon chilense</name>
    <dbReference type="NCBI Taxonomy" id="4083"/>
    <lineage>
        <taxon>Eukaryota</taxon>
        <taxon>Viridiplantae</taxon>
        <taxon>Streptophyta</taxon>
        <taxon>Embryophyta</taxon>
        <taxon>Tracheophyta</taxon>
        <taxon>Spermatophyta</taxon>
        <taxon>Magnoliopsida</taxon>
        <taxon>eudicotyledons</taxon>
        <taxon>Gunneridae</taxon>
        <taxon>Pentapetalae</taxon>
        <taxon>asterids</taxon>
        <taxon>lamiids</taxon>
        <taxon>Solanales</taxon>
        <taxon>Solanaceae</taxon>
        <taxon>Solanoideae</taxon>
        <taxon>Solaneae</taxon>
        <taxon>Solanum</taxon>
        <taxon>Solanum subgen. Lycopersicon</taxon>
    </lineage>
</organism>
<dbReference type="AlphaFoldDB" id="A0A6N2ADD9"/>
<comment type="caution">
    <text evidence="1">The sequence shown here is derived from an EMBL/GenBank/DDBJ whole genome shotgun (WGS) entry which is preliminary data.</text>
</comment>
<reference evidence="1" key="1">
    <citation type="submission" date="2019-05" db="EMBL/GenBank/DDBJ databases">
        <title>The de novo reference genome and transcriptome assemblies of the wild tomato species Solanum chilense.</title>
        <authorList>
            <person name="Stam R."/>
            <person name="Nosenko T."/>
            <person name="Hoerger A.C."/>
            <person name="Stephan W."/>
            <person name="Seidel M.A."/>
            <person name="Kuhn J.M.M."/>
            <person name="Haberer G."/>
            <person name="Tellier A."/>
        </authorList>
    </citation>
    <scope>NUCLEOTIDE SEQUENCE</scope>
    <source>
        <tissue evidence="1">Mature leaves</tissue>
    </source>
</reference>
<sequence length="137" mass="15473">HKDSIYWKSVKTRLDQRTSLRIVVVTTDRHGLSHPILDAISSSALFITLDGTDDGSSQAQRSVEGLHSKTVELFEYGYWEYFCELHDEPTGRTVMDTTVCHAFRNPTLGQTFPSSFSSWTTLPSTDCHEHDRPSKAP</sequence>
<gene>
    <name evidence="1" type="ORF">EJD97_021306</name>
</gene>
<proteinExistence type="predicted"/>
<dbReference type="EMBL" id="RXGB01064389">
    <property type="protein sequence ID" value="TMW80332.1"/>
    <property type="molecule type" value="Genomic_DNA"/>
</dbReference>
<evidence type="ECO:0000313" key="1">
    <source>
        <dbReference type="EMBL" id="TMW80332.1"/>
    </source>
</evidence>